<dbReference type="AlphaFoldDB" id="A0A8H6GMJ1"/>
<protein>
    <submittedName>
        <fullName evidence="2">Uncharacterized protein</fullName>
    </submittedName>
</protein>
<feature type="compositionally biased region" description="Basic and acidic residues" evidence="1">
    <location>
        <begin position="275"/>
        <end position="301"/>
    </location>
</feature>
<feature type="compositionally biased region" description="Basic and acidic residues" evidence="1">
    <location>
        <begin position="144"/>
        <end position="156"/>
    </location>
</feature>
<reference evidence="2 3" key="1">
    <citation type="journal article" date="2020" name="bioRxiv">
        <title>A chromosome-scale genome assembly for the Fusarium oxysporum strain Fo5176 to establish a model Arabidopsis-fungal pathosystem.</title>
        <authorList>
            <person name="Fokkens L."/>
            <person name="Guo L."/>
            <person name="Dora S."/>
            <person name="Wang B."/>
            <person name="Ye K."/>
            <person name="Sanchez-Rodriguez C."/>
            <person name="Croll D."/>
        </authorList>
    </citation>
    <scope>NUCLEOTIDE SEQUENCE [LARGE SCALE GENOMIC DNA]</scope>
    <source>
        <strain evidence="2 3">Fo5176</strain>
    </source>
</reference>
<dbReference type="EMBL" id="JACDXP010000007">
    <property type="protein sequence ID" value="KAF6520809.1"/>
    <property type="molecule type" value="Genomic_DNA"/>
</dbReference>
<evidence type="ECO:0000256" key="1">
    <source>
        <dbReference type="SAM" id="MobiDB-lite"/>
    </source>
</evidence>
<dbReference type="Proteomes" id="UP000593570">
    <property type="component" value="Unassembled WGS sequence"/>
</dbReference>
<comment type="caution">
    <text evidence="2">The sequence shown here is derived from an EMBL/GenBank/DDBJ whole genome shotgun (WGS) entry which is preliminary data.</text>
</comment>
<proteinExistence type="predicted"/>
<evidence type="ECO:0000313" key="2">
    <source>
        <dbReference type="EMBL" id="KAF6520809.1"/>
    </source>
</evidence>
<evidence type="ECO:0000313" key="3">
    <source>
        <dbReference type="Proteomes" id="UP000593570"/>
    </source>
</evidence>
<gene>
    <name evidence="2" type="ORF">HZS61_015067</name>
</gene>
<feature type="region of interest" description="Disordered" evidence="1">
    <location>
        <begin position="144"/>
        <end position="167"/>
    </location>
</feature>
<sequence>MASFRYVNPSRFYIEQNNIQDHIDLPKKGWPREEIVAVYEAQVGMLEWPRNNSAPRGSGDFGKDVTPEEEAASASYSQEHRDAWNRFYGSQPPKLPPNTRDYGRRREALLSDATGDAASCAEELQRIEGEEQGDREALERAIRRSTELTEKAERTSRPPPPQNQEEMNHRFRVWDELGVGLKVQNDLAREYGFAERVAGHELPQPPATAPQVGGIGDAPGTHMREAVVQSSATTPQPARGTLGKTCSGRITKNTLTHAEASPRTASQRHNRQRKTYKEERASRRLAKLEPEYGMLEDARGR</sequence>
<name>A0A8H6GMJ1_FUSOX</name>
<accession>A0A8H6GMJ1</accession>
<feature type="region of interest" description="Disordered" evidence="1">
    <location>
        <begin position="50"/>
        <end position="78"/>
    </location>
</feature>
<organism evidence="2 3">
    <name type="scientific">Fusarium oxysporum f. sp. conglutinans</name>
    <dbReference type="NCBI Taxonomy" id="100902"/>
    <lineage>
        <taxon>Eukaryota</taxon>
        <taxon>Fungi</taxon>
        <taxon>Dikarya</taxon>
        <taxon>Ascomycota</taxon>
        <taxon>Pezizomycotina</taxon>
        <taxon>Sordariomycetes</taxon>
        <taxon>Hypocreomycetidae</taxon>
        <taxon>Hypocreales</taxon>
        <taxon>Nectriaceae</taxon>
        <taxon>Fusarium</taxon>
        <taxon>Fusarium oxysporum species complex</taxon>
    </lineage>
</organism>
<feature type="region of interest" description="Disordered" evidence="1">
    <location>
        <begin position="256"/>
        <end position="301"/>
    </location>
</feature>